<evidence type="ECO:0000313" key="1">
    <source>
        <dbReference type="EMBL" id="CCJ79891.1"/>
    </source>
</evidence>
<name>A0ABM9Q3E7_9ENTR</name>
<sequence>MLNAPVFTVIGLSPLAVRRLVYTALFYADIIGGLAKS</sequence>
<accession>A0ABM9Q3E7</accession>
<gene>
    <name evidence="1" type="ORF">BN134_597</name>
</gene>
<proteinExistence type="predicted"/>
<comment type="caution">
    <text evidence="1">The sequence shown here is derived from an EMBL/GenBank/DDBJ whole genome shotgun (WGS) entry which is preliminary data.</text>
</comment>
<dbReference type="Proteomes" id="UP000009342">
    <property type="component" value="Unassembled WGS sequence"/>
</dbReference>
<protein>
    <submittedName>
        <fullName evidence="1">Uncharacterized protein</fullName>
    </submittedName>
</protein>
<organism evidence="1 2">
    <name type="scientific">Cronobacter dublinensis 1210</name>
    <dbReference type="NCBI Taxonomy" id="1208656"/>
    <lineage>
        <taxon>Bacteria</taxon>
        <taxon>Pseudomonadati</taxon>
        <taxon>Pseudomonadota</taxon>
        <taxon>Gammaproteobacteria</taxon>
        <taxon>Enterobacterales</taxon>
        <taxon>Enterobacteriaceae</taxon>
        <taxon>Cronobacter</taxon>
    </lineage>
</organism>
<keyword evidence="2" id="KW-1185">Reference proteome</keyword>
<evidence type="ECO:0000313" key="2">
    <source>
        <dbReference type="Proteomes" id="UP000009342"/>
    </source>
</evidence>
<dbReference type="EMBL" id="CAKZ01000024">
    <property type="protein sequence ID" value="CCJ79891.1"/>
    <property type="molecule type" value="Genomic_DNA"/>
</dbReference>
<reference evidence="2" key="1">
    <citation type="journal article" date="2012" name="PLoS ONE">
        <title>Comparative analysis of genome sequences covering the seven cronobacter species.</title>
        <authorList>
            <person name="Joseph S."/>
            <person name="Desai P."/>
            <person name="Ji Y."/>
            <person name="Cummings C.A."/>
            <person name="Shih R."/>
            <person name="Degoricija L."/>
            <person name="Rico A."/>
            <person name="Brzoska P."/>
            <person name="Hamby S.E."/>
            <person name="Masood N."/>
            <person name="Hariri S."/>
            <person name="Sonbol H."/>
            <person name="Chuzhanova N."/>
            <person name="McClelland M."/>
            <person name="Furtado M.R."/>
            <person name="Forsythe S.J."/>
        </authorList>
    </citation>
    <scope>NUCLEOTIDE SEQUENCE [LARGE SCALE GENOMIC DNA]</scope>
    <source>
        <strain evidence="2">1210</strain>
    </source>
</reference>